<protein>
    <submittedName>
        <fullName evidence="1">Uncharacterized protein</fullName>
    </submittedName>
</protein>
<evidence type="ECO:0000313" key="1">
    <source>
        <dbReference type="EMBL" id="QBA21036.1"/>
    </source>
</evidence>
<organism evidence="1">
    <name type="scientific">Chryseobacterium indologenes</name>
    <name type="common">Flavobacterium indologenes</name>
    <dbReference type="NCBI Taxonomy" id="253"/>
    <lineage>
        <taxon>Bacteria</taxon>
        <taxon>Pseudomonadati</taxon>
        <taxon>Bacteroidota</taxon>
        <taxon>Flavobacteriia</taxon>
        <taxon>Flavobacteriales</taxon>
        <taxon>Weeksellaceae</taxon>
        <taxon>Chryseobacterium group</taxon>
        <taxon>Chryseobacterium</taxon>
    </lineage>
</organism>
<accession>A0A411DKY2</accession>
<dbReference type="AlphaFoldDB" id="A0A411DKY2"/>
<proteinExistence type="predicted"/>
<reference evidence="1" key="1">
    <citation type="submission" date="2019-01" db="EMBL/GenBank/DDBJ databases">
        <title>Whole Genome Sequencing for Putative Detection of Antimicrobial Resistance and Potential Virulence Factors in Chryseobacterium indologenes isolated from Nile Tilapia in Tanzania.</title>
        <authorList>
            <person name="Mwega E."/>
            <person name="Mutoloki S."/>
            <person name="Mugimba K."/>
            <person name="Colquhoun D."/>
            <person name="Mdegela R."/>
            <person name="Evensen O."/>
            <person name="Wasteson Y."/>
        </authorList>
    </citation>
    <scope>NUCLEOTIDE SEQUENCE [LARGE SCALE GENOMIC DNA]</scope>
    <source>
        <strain evidence="1">StR 01</strain>
    </source>
</reference>
<dbReference type="EMBL" id="CP035532">
    <property type="protein sequence ID" value="QBA21036.1"/>
    <property type="molecule type" value="Genomic_DNA"/>
</dbReference>
<sequence length="150" mass="17165">MKNILTFTLLIALSFFYKMNAQEKVSSKQTVGRFEAKKNNYTGKKVKDLLKDLKLDIQLVTFGGGSPEANNFITLRFIDDVRNSDKNAKSAKITLFIKEHDSATNKLFQSTSGVKKRIKRDPVKYKTNEDMLKGYENLTIIEIYANSEKK</sequence>
<gene>
    <name evidence="1" type="ORF">EU348_07460</name>
</gene>
<name>A0A411DKY2_CHRID</name>